<accession>A0ABY4QVC6</accession>
<sequence length="282" mass="30849">MRYSRRYIVFVNLCAAVVSIFILAPFAWMVLASVSQPADLIARPYRWLPKHLDLGRYSDLFAGRGSDVVASFRQSLLNSTIVAGCTVVVAMAVGILGAYAFAMLRFRFRRVTLIVFLTTYMLPPIALLIPLYLIMSSLGLLDSKLGLIIIYSSYVTPFVLWILSNYFLTIPAELEEAARVDGCSRMGALFRVMLPVARPGLFATIMFAFLLVWDEFLYALIFTSTPNAQTIPVAIANFTGRYSTDFGLVAAGGLIASVPPVLLAVAFQRYVVGGLSAGAVKG</sequence>
<keyword evidence="5 7" id="KW-1133">Transmembrane helix</keyword>
<comment type="subcellular location">
    <subcellularLocation>
        <location evidence="1 7">Cell membrane</location>
        <topology evidence="1 7">Multi-pass membrane protein</topology>
    </subcellularLocation>
</comment>
<keyword evidence="2 7" id="KW-0813">Transport</keyword>
<protein>
    <submittedName>
        <fullName evidence="9">Carbohydrate ABC transporter permease</fullName>
    </submittedName>
</protein>
<dbReference type="InterPro" id="IPR035906">
    <property type="entry name" value="MetI-like_sf"/>
</dbReference>
<feature type="domain" description="ABC transmembrane type-1" evidence="8">
    <location>
        <begin position="76"/>
        <end position="267"/>
    </location>
</feature>
<feature type="transmembrane region" description="Helical" evidence="7">
    <location>
        <begin position="81"/>
        <end position="101"/>
    </location>
</feature>
<keyword evidence="3" id="KW-1003">Cell membrane</keyword>
<evidence type="ECO:0000256" key="6">
    <source>
        <dbReference type="ARBA" id="ARBA00023136"/>
    </source>
</evidence>
<dbReference type="Gene3D" id="1.10.3720.10">
    <property type="entry name" value="MetI-like"/>
    <property type="match status" value="1"/>
</dbReference>
<evidence type="ECO:0000256" key="1">
    <source>
        <dbReference type="ARBA" id="ARBA00004651"/>
    </source>
</evidence>
<evidence type="ECO:0000256" key="4">
    <source>
        <dbReference type="ARBA" id="ARBA00022692"/>
    </source>
</evidence>
<reference evidence="9" key="1">
    <citation type="journal article" date="2018" name="Int. J. Syst. Evol. Microbiol.">
        <title>Jatrophihabitans telluris sp. nov., isolated from sediment soil of lava forest wetlands and the emended description of the genus Jatrophihabitans.</title>
        <authorList>
            <person name="Lee K.C."/>
            <person name="Suh M.K."/>
            <person name="Eom M.K."/>
            <person name="Kim K.K."/>
            <person name="Kim J.S."/>
            <person name="Kim D.S."/>
            <person name="Ko S.H."/>
            <person name="Shin Y.K."/>
            <person name="Lee J.S."/>
        </authorList>
    </citation>
    <scope>NUCLEOTIDE SEQUENCE</scope>
    <source>
        <strain evidence="9">N237</strain>
    </source>
</reference>
<gene>
    <name evidence="9" type="ORF">M6D93_15100</name>
</gene>
<evidence type="ECO:0000256" key="5">
    <source>
        <dbReference type="ARBA" id="ARBA00022989"/>
    </source>
</evidence>
<proteinExistence type="inferred from homology"/>
<feature type="transmembrane region" description="Helical" evidence="7">
    <location>
        <begin position="7"/>
        <end position="31"/>
    </location>
</feature>
<organism evidence="9 10">
    <name type="scientific">Jatrophihabitans telluris</name>
    <dbReference type="NCBI Taxonomy" id="2038343"/>
    <lineage>
        <taxon>Bacteria</taxon>
        <taxon>Bacillati</taxon>
        <taxon>Actinomycetota</taxon>
        <taxon>Actinomycetes</taxon>
        <taxon>Jatrophihabitantales</taxon>
        <taxon>Jatrophihabitantaceae</taxon>
        <taxon>Jatrophihabitans</taxon>
    </lineage>
</organism>
<dbReference type="SUPFAM" id="SSF161098">
    <property type="entry name" value="MetI-like"/>
    <property type="match status" value="1"/>
</dbReference>
<comment type="similarity">
    <text evidence="7">Belongs to the binding-protein-dependent transport system permease family.</text>
</comment>
<evidence type="ECO:0000313" key="10">
    <source>
        <dbReference type="Proteomes" id="UP001056336"/>
    </source>
</evidence>
<feature type="transmembrane region" description="Helical" evidence="7">
    <location>
        <begin position="189"/>
        <end position="213"/>
    </location>
</feature>
<evidence type="ECO:0000256" key="3">
    <source>
        <dbReference type="ARBA" id="ARBA00022475"/>
    </source>
</evidence>
<feature type="transmembrane region" description="Helical" evidence="7">
    <location>
        <begin position="113"/>
        <end position="135"/>
    </location>
</feature>
<feature type="transmembrane region" description="Helical" evidence="7">
    <location>
        <begin position="246"/>
        <end position="267"/>
    </location>
</feature>
<keyword evidence="6 7" id="KW-0472">Membrane</keyword>
<reference evidence="9" key="2">
    <citation type="submission" date="2022-05" db="EMBL/GenBank/DDBJ databases">
        <authorList>
            <person name="Kim J.-S."/>
            <person name="Lee K."/>
            <person name="Suh M."/>
            <person name="Eom M."/>
            <person name="Kim J.-S."/>
            <person name="Kim D.-S."/>
            <person name="Ko S.-H."/>
            <person name="Shin Y."/>
            <person name="Lee J.-S."/>
        </authorList>
    </citation>
    <scope>NUCLEOTIDE SEQUENCE</scope>
    <source>
        <strain evidence="9">N237</strain>
    </source>
</reference>
<dbReference type="CDD" id="cd06261">
    <property type="entry name" value="TM_PBP2"/>
    <property type="match status" value="1"/>
</dbReference>
<dbReference type="EMBL" id="CP097332">
    <property type="protein sequence ID" value="UQX87618.1"/>
    <property type="molecule type" value="Genomic_DNA"/>
</dbReference>
<dbReference type="Proteomes" id="UP001056336">
    <property type="component" value="Chromosome"/>
</dbReference>
<dbReference type="PROSITE" id="PS50928">
    <property type="entry name" value="ABC_TM1"/>
    <property type="match status" value="1"/>
</dbReference>
<evidence type="ECO:0000313" key="9">
    <source>
        <dbReference type="EMBL" id="UQX87618.1"/>
    </source>
</evidence>
<dbReference type="PANTHER" id="PTHR32243">
    <property type="entry name" value="MALTOSE TRANSPORT SYSTEM PERMEASE-RELATED"/>
    <property type="match status" value="1"/>
</dbReference>
<dbReference type="Pfam" id="PF00528">
    <property type="entry name" value="BPD_transp_1"/>
    <property type="match status" value="1"/>
</dbReference>
<evidence type="ECO:0000259" key="8">
    <source>
        <dbReference type="PROSITE" id="PS50928"/>
    </source>
</evidence>
<keyword evidence="10" id="KW-1185">Reference proteome</keyword>
<dbReference type="InterPro" id="IPR000515">
    <property type="entry name" value="MetI-like"/>
</dbReference>
<feature type="transmembrane region" description="Helical" evidence="7">
    <location>
        <begin position="147"/>
        <end position="168"/>
    </location>
</feature>
<dbReference type="PANTHER" id="PTHR32243:SF18">
    <property type="entry name" value="INNER MEMBRANE ABC TRANSPORTER PERMEASE PROTEIN YCJP"/>
    <property type="match status" value="1"/>
</dbReference>
<evidence type="ECO:0000256" key="7">
    <source>
        <dbReference type="RuleBase" id="RU363032"/>
    </source>
</evidence>
<evidence type="ECO:0000256" key="2">
    <source>
        <dbReference type="ARBA" id="ARBA00022448"/>
    </source>
</evidence>
<dbReference type="InterPro" id="IPR050901">
    <property type="entry name" value="BP-dep_ABC_trans_perm"/>
</dbReference>
<name>A0ABY4QVC6_9ACTN</name>
<keyword evidence="4 7" id="KW-0812">Transmembrane</keyword>
<dbReference type="RefSeq" id="WP_249770315.1">
    <property type="nucleotide sequence ID" value="NZ_CP097332.1"/>
</dbReference>